<dbReference type="Gene3D" id="3.40.190.10">
    <property type="entry name" value="Periplasmic binding protein-like II"/>
    <property type="match status" value="2"/>
</dbReference>
<protein>
    <submittedName>
        <fullName evidence="8">Polar amino acid transport system substrate-binding protein</fullName>
    </submittedName>
</protein>
<evidence type="ECO:0000256" key="1">
    <source>
        <dbReference type="ARBA" id="ARBA00010333"/>
    </source>
</evidence>
<keyword evidence="6" id="KW-0472">Membrane</keyword>
<keyword evidence="9" id="KW-1185">Reference proteome</keyword>
<keyword evidence="6" id="KW-0812">Transmembrane</keyword>
<feature type="region of interest" description="Disordered" evidence="5">
    <location>
        <begin position="49"/>
        <end position="68"/>
    </location>
</feature>
<feature type="transmembrane region" description="Helical" evidence="6">
    <location>
        <begin position="22"/>
        <end position="45"/>
    </location>
</feature>
<gene>
    <name evidence="8" type="ORF">SAMN05216505_101323</name>
</gene>
<dbReference type="STRING" id="67344.SAMN05216505_101323"/>
<dbReference type="InterPro" id="IPR001638">
    <property type="entry name" value="Solute-binding_3/MltF_N"/>
</dbReference>
<evidence type="ECO:0000256" key="6">
    <source>
        <dbReference type="SAM" id="Phobius"/>
    </source>
</evidence>
<accession>A0A1G6IPF8</accession>
<dbReference type="AlphaFoldDB" id="A0A1G6IPF8"/>
<reference evidence="9" key="1">
    <citation type="submission" date="2016-10" db="EMBL/GenBank/DDBJ databases">
        <authorList>
            <person name="Varghese N."/>
            <person name="Submissions S."/>
        </authorList>
    </citation>
    <scope>NUCLEOTIDE SEQUENCE [LARGE SCALE GENOMIC DNA]</scope>
    <source>
        <strain evidence="9">CGMCC 4.3504</strain>
    </source>
</reference>
<keyword evidence="3" id="KW-0732">Signal</keyword>
<dbReference type="GO" id="GO:0030288">
    <property type="term" value="C:outer membrane-bounded periplasmic space"/>
    <property type="evidence" value="ECO:0007669"/>
    <property type="project" value="TreeGrafter"/>
</dbReference>
<dbReference type="PANTHER" id="PTHR30085">
    <property type="entry name" value="AMINO ACID ABC TRANSPORTER PERMEASE"/>
    <property type="match status" value="1"/>
</dbReference>
<comment type="similarity">
    <text evidence="1 4">Belongs to the bacterial solute-binding protein 3 family.</text>
</comment>
<dbReference type="SMART" id="SM00062">
    <property type="entry name" value="PBPb"/>
    <property type="match status" value="1"/>
</dbReference>
<sequence length="361" mass="38405">MKGGAGGGGGVMRNVRRLRAGLRGWGGVGAMAALCVLALVFALVLTRAGSSPGPGREPRSAGQGVTDAVDARAAEECDDPEKQTLPPSGADGPVIDAIKARSGEKRKLVVGIDQNSYGWGYRDPNSGDGAQLEGFDIDLAHRIAEDILGDRDAVQFKAIPTDQRVPAIQDGRVDMVVRTMTITCERLEDVAFSAPYFTTGQQVLAPKDSPVQGYGPTLADRRICTAAGSTAYANLKADRARGALPRSADIRTTVPNQLDCLVRLQLGEVDAVVTDAALAAGQAAQDPTVELKGDSFTTEYYGVAMRKDADDLLRRVNRVLVDFGEDTGNGWRASYERWLSKTMGSDPRGSEPPEPEYLRVG</sequence>
<evidence type="ECO:0000256" key="4">
    <source>
        <dbReference type="RuleBase" id="RU003744"/>
    </source>
</evidence>
<dbReference type="CDD" id="cd13690">
    <property type="entry name" value="PBP2_GluB"/>
    <property type="match status" value="1"/>
</dbReference>
<dbReference type="Proteomes" id="UP000182100">
    <property type="component" value="Unassembled WGS sequence"/>
</dbReference>
<evidence type="ECO:0000256" key="2">
    <source>
        <dbReference type="ARBA" id="ARBA00022448"/>
    </source>
</evidence>
<organism evidence="8 9">
    <name type="scientific">Streptomyces prasinopilosus</name>
    <dbReference type="NCBI Taxonomy" id="67344"/>
    <lineage>
        <taxon>Bacteria</taxon>
        <taxon>Bacillati</taxon>
        <taxon>Actinomycetota</taxon>
        <taxon>Actinomycetes</taxon>
        <taxon>Kitasatosporales</taxon>
        <taxon>Streptomycetaceae</taxon>
        <taxon>Streptomyces</taxon>
    </lineage>
</organism>
<name>A0A1G6IPF8_9ACTN</name>
<dbReference type="GO" id="GO:0006865">
    <property type="term" value="P:amino acid transport"/>
    <property type="evidence" value="ECO:0007669"/>
    <property type="project" value="TreeGrafter"/>
</dbReference>
<dbReference type="SUPFAM" id="SSF53850">
    <property type="entry name" value="Periplasmic binding protein-like II"/>
    <property type="match status" value="1"/>
</dbReference>
<dbReference type="Pfam" id="PF00497">
    <property type="entry name" value="SBP_bac_3"/>
    <property type="match status" value="1"/>
</dbReference>
<evidence type="ECO:0000256" key="5">
    <source>
        <dbReference type="SAM" id="MobiDB-lite"/>
    </source>
</evidence>
<proteinExistence type="inferred from homology"/>
<feature type="region of interest" description="Disordered" evidence="5">
    <location>
        <begin position="341"/>
        <end position="361"/>
    </location>
</feature>
<evidence type="ECO:0000313" key="9">
    <source>
        <dbReference type="Proteomes" id="UP000182100"/>
    </source>
</evidence>
<dbReference type="GO" id="GO:0005576">
    <property type="term" value="C:extracellular region"/>
    <property type="evidence" value="ECO:0007669"/>
    <property type="project" value="TreeGrafter"/>
</dbReference>
<dbReference type="PANTHER" id="PTHR30085:SF6">
    <property type="entry name" value="ABC TRANSPORTER GLUTAMINE-BINDING PROTEIN GLNH"/>
    <property type="match status" value="1"/>
</dbReference>
<feature type="domain" description="Solute-binding protein family 3/N-terminal" evidence="7">
    <location>
        <begin position="107"/>
        <end position="342"/>
    </location>
</feature>
<dbReference type="InterPro" id="IPR018313">
    <property type="entry name" value="SBP_3_CS"/>
</dbReference>
<dbReference type="PROSITE" id="PS01039">
    <property type="entry name" value="SBP_BACTERIAL_3"/>
    <property type="match status" value="1"/>
</dbReference>
<evidence type="ECO:0000256" key="3">
    <source>
        <dbReference type="ARBA" id="ARBA00022729"/>
    </source>
</evidence>
<evidence type="ECO:0000313" key="8">
    <source>
        <dbReference type="EMBL" id="SDC07895.1"/>
    </source>
</evidence>
<evidence type="ECO:0000259" key="7">
    <source>
        <dbReference type="SMART" id="SM00062"/>
    </source>
</evidence>
<keyword evidence="2" id="KW-0813">Transport</keyword>
<dbReference type="InterPro" id="IPR051455">
    <property type="entry name" value="Bact_solute-bind_prot3"/>
</dbReference>
<dbReference type="EMBL" id="FMZK01000001">
    <property type="protein sequence ID" value="SDC07895.1"/>
    <property type="molecule type" value="Genomic_DNA"/>
</dbReference>
<keyword evidence="6" id="KW-1133">Transmembrane helix</keyword>